<dbReference type="PANTHER" id="PTHR42915">
    <property type="entry name" value="HYPOTHETICAL 460 KDA PROTEIN IN FEUA-SIGW INTERGENIC REGION [PRECURSOR]"/>
    <property type="match status" value="1"/>
</dbReference>
<dbReference type="Pfam" id="PF07075">
    <property type="entry name" value="NamZ_N"/>
    <property type="match status" value="1"/>
</dbReference>
<dbReference type="InterPro" id="IPR048502">
    <property type="entry name" value="NamZ_N"/>
</dbReference>
<evidence type="ECO:0000259" key="3">
    <source>
        <dbReference type="Pfam" id="PF20732"/>
    </source>
</evidence>
<dbReference type="PANTHER" id="PTHR42915:SF1">
    <property type="entry name" value="PEPTIDOGLYCAN BETA-N-ACETYLMURAMIDASE NAMZ"/>
    <property type="match status" value="1"/>
</dbReference>
<dbReference type="OrthoDB" id="5530273at2759"/>
<dbReference type="PIRSF" id="PIRSF016719">
    <property type="entry name" value="UCP016719"/>
    <property type="match status" value="1"/>
</dbReference>
<reference evidence="5" key="1">
    <citation type="submission" date="2017-01" db="EMBL/GenBank/DDBJ databases">
        <authorList>
            <person name="Wang Y."/>
            <person name="White M."/>
            <person name="Kvist S."/>
            <person name="Moncalvo J.-M."/>
        </authorList>
    </citation>
    <scope>NUCLEOTIDE SEQUENCE [LARGE SCALE GENOMIC DNA]</scope>
    <source>
        <strain evidence="5">ID-206-W2</strain>
    </source>
</reference>
<dbReference type="InterPro" id="IPR048503">
    <property type="entry name" value="NamZ_C"/>
</dbReference>
<dbReference type="GO" id="GO:0033922">
    <property type="term" value="F:peptidoglycan beta-N-acetylmuramidase activity"/>
    <property type="evidence" value="ECO:0007669"/>
    <property type="project" value="InterPro"/>
</dbReference>
<feature type="signal peptide" evidence="1">
    <location>
        <begin position="1"/>
        <end position="18"/>
    </location>
</feature>
<feature type="chain" id="PRO_5013023376" description="DUF1343 domain-containing protein" evidence="1">
    <location>
        <begin position="19"/>
        <end position="423"/>
    </location>
</feature>
<dbReference type="InterPro" id="IPR008302">
    <property type="entry name" value="NamZ"/>
</dbReference>
<dbReference type="EMBL" id="LSSM01004375">
    <property type="protein sequence ID" value="OMJ15058.1"/>
    <property type="molecule type" value="Genomic_DNA"/>
</dbReference>
<organism evidence="4 5">
    <name type="scientific">Smittium culicis</name>
    <dbReference type="NCBI Taxonomy" id="133412"/>
    <lineage>
        <taxon>Eukaryota</taxon>
        <taxon>Fungi</taxon>
        <taxon>Fungi incertae sedis</taxon>
        <taxon>Zoopagomycota</taxon>
        <taxon>Kickxellomycotina</taxon>
        <taxon>Harpellomycetes</taxon>
        <taxon>Harpellales</taxon>
        <taxon>Legeriomycetaceae</taxon>
        <taxon>Smittium</taxon>
    </lineage>
</organism>
<evidence type="ECO:0000313" key="4">
    <source>
        <dbReference type="EMBL" id="OMJ15058.1"/>
    </source>
</evidence>
<evidence type="ECO:0008006" key="6">
    <source>
        <dbReference type="Google" id="ProtNLM"/>
    </source>
</evidence>
<name>A0A1R1XKE1_9FUNG</name>
<dbReference type="Gene3D" id="3.40.50.12170">
    <property type="entry name" value="Uncharacterised protein PF07075, DUF1343"/>
    <property type="match status" value="1"/>
</dbReference>
<dbReference type="Gene3D" id="3.90.1150.140">
    <property type="match status" value="1"/>
</dbReference>
<dbReference type="AlphaFoldDB" id="A0A1R1XKE1"/>
<feature type="domain" description="Peptidoglycan beta-N-acetylmuramidase NamZ C-terminal" evidence="3">
    <location>
        <begin position="269"/>
        <end position="423"/>
    </location>
</feature>
<comment type="caution">
    <text evidence="4">The sequence shown here is derived from an EMBL/GenBank/DDBJ whole genome shotgun (WGS) entry which is preliminary data.</text>
</comment>
<dbReference type="Proteomes" id="UP000187429">
    <property type="component" value="Unassembled WGS sequence"/>
</dbReference>
<sequence>MKFSFSVLAASLLSLTYGYTPINDNVQIGFDVWFQSIQDRCANKNVKFGLVLDASSISKSAYHDIDVILESNKVKVIGAIAPARGIRSDVADGPQVSNGIYSDAITGVNVTDASGFTTGSDWSKAYSSMNADVIVIDIQDVGSRFYPRIWSMYDALVGAALSGKKVIVLDRPNPINGNVVDGEVISPGFESQVGKAPISIRHGMTIGELATMFNEEFLPKDSQLSDSTNKKAKLEVIKMKGWTRDMFFDQTGLNWFTPVQTIPVPDTALFYAGAGLFTEINISNGEGTTIPFEVFGAPYIADLGLQSLEQSANAKNVPGVIFRQMYFSPWAGKLVNVNCAGLEAHIQDRDSFQPITTAIASLAAMKETFPDQYNFVTSVIDKYYGNSKLRTMLESGSSVQQIVDSYGPSLESFRSVRSKYLLY</sequence>
<evidence type="ECO:0000259" key="2">
    <source>
        <dbReference type="Pfam" id="PF07075"/>
    </source>
</evidence>
<keyword evidence="5" id="KW-1185">Reference proteome</keyword>
<accession>A0A1R1XKE1</accession>
<feature type="domain" description="Peptidoglycan beta-N-acetylmuramidase NamZ N-terminal" evidence="2">
    <location>
        <begin position="49"/>
        <end position="263"/>
    </location>
</feature>
<evidence type="ECO:0000313" key="5">
    <source>
        <dbReference type="Proteomes" id="UP000187429"/>
    </source>
</evidence>
<gene>
    <name evidence="4" type="ORF">AYI69_g8336</name>
</gene>
<evidence type="ECO:0000256" key="1">
    <source>
        <dbReference type="SAM" id="SignalP"/>
    </source>
</evidence>
<proteinExistence type="predicted"/>
<dbReference type="Pfam" id="PF20732">
    <property type="entry name" value="NamZ_C"/>
    <property type="match status" value="1"/>
</dbReference>
<protein>
    <recommendedName>
        <fullName evidence="6">DUF1343 domain-containing protein</fullName>
    </recommendedName>
</protein>
<keyword evidence="1" id="KW-0732">Signal</keyword>